<dbReference type="InterPro" id="IPR004843">
    <property type="entry name" value="Calcineurin-like_PHP"/>
</dbReference>
<dbReference type="InterPro" id="IPR050341">
    <property type="entry name" value="PP1_catalytic_subunit"/>
</dbReference>
<evidence type="ECO:0000256" key="5">
    <source>
        <dbReference type="ARBA" id="ARBA00023211"/>
    </source>
</evidence>
<reference evidence="15" key="1">
    <citation type="submission" date="2016-11" db="UniProtKB">
        <authorList>
            <consortium name="WormBaseParasite"/>
        </authorList>
    </citation>
    <scope>IDENTIFICATION</scope>
</reference>
<keyword evidence="4" id="KW-0904">Protein phosphatase</keyword>
<feature type="transmembrane region" description="Helical" evidence="10">
    <location>
        <begin position="187"/>
        <end position="210"/>
    </location>
</feature>
<organism evidence="13 15">
    <name type="scientific">Bursaphelenchus xylophilus</name>
    <name type="common">Pinewood nematode worm</name>
    <name type="synonym">Aphelenchoides xylophilus</name>
    <dbReference type="NCBI Taxonomy" id="6326"/>
    <lineage>
        <taxon>Eukaryota</taxon>
        <taxon>Metazoa</taxon>
        <taxon>Ecdysozoa</taxon>
        <taxon>Nematoda</taxon>
        <taxon>Chromadorea</taxon>
        <taxon>Rhabditida</taxon>
        <taxon>Tylenchina</taxon>
        <taxon>Tylenchomorpha</taxon>
        <taxon>Aphelenchoidea</taxon>
        <taxon>Aphelenchoididae</taxon>
        <taxon>Bursaphelenchus</taxon>
    </lineage>
</organism>
<dbReference type="PANTHER" id="PTHR11668">
    <property type="entry name" value="SERINE/THREONINE PROTEIN PHOSPHATASE"/>
    <property type="match status" value="1"/>
</dbReference>
<dbReference type="EMBL" id="CAJFCV020000004">
    <property type="protein sequence ID" value="CAG9116390.1"/>
    <property type="molecule type" value="Genomic_DNA"/>
</dbReference>
<evidence type="ECO:0000256" key="8">
    <source>
        <dbReference type="RuleBase" id="RU004273"/>
    </source>
</evidence>
<reference evidence="12" key="2">
    <citation type="submission" date="2020-09" db="EMBL/GenBank/DDBJ databases">
        <authorList>
            <person name="Kikuchi T."/>
        </authorList>
    </citation>
    <scope>NUCLEOTIDE SEQUENCE</scope>
    <source>
        <strain evidence="12">Ka4C1</strain>
    </source>
</reference>
<sequence>MSKNTAEGDDKVGEKVEHKKDIKPPFLPDLNEKETKADIQKRLQGYANIIRSLKGEKKERLTGNPITLQMALEITLRGRERFMTEPPIVSTSGGICVVGDLHSNLMELLTLLDKLGIPPFQRLLFLGDYVDRGDFGVEVVCLLTIYKILYPKHIYLLRGNHETRAMNIFYGFLNECKRKYGRRRGRLMYTYFGHMFNVLPIAAVIGGRIFCAHGGISRALRNVTQLKKIARPYDVADFGILCDLVWSDPVGSSIDFALSPRKIGTVFGTNGLKEFFENTGMDLLIRAHQSVPEGTELTLGGSLTVFSVPNYMDDNNKGGVAYVDNDLNVRCYRFKSTKDQ</sequence>
<dbReference type="Proteomes" id="UP000659654">
    <property type="component" value="Unassembled WGS sequence"/>
</dbReference>
<evidence type="ECO:0000313" key="14">
    <source>
        <dbReference type="Proteomes" id="UP000659654"/>
    </source>
</evidence>
<evidence type="ECO:0000313" key="12">
    <source>
        <dbReference type="EMBL" id="CAD5226856.1"/>
    </source>
</evidence>
<evidence type="ECO:0000256" key="3">
    <source>
        <dbReference type="ARBA" id="ARBA00022801"/>
    </source>
</evidence>
<comment type="cofactor">
    <cofactor evidence="1">
        <name>Mn(2+)</name>
        <dbReference type="ChEBI" id="CHEBI:29035"/>
    </cofactor>
</comment>
<dbReference type="EMBL" id="CAJFDI010000004">
    <property type="protein sequence ID" value="CAD5226856.1"/>
    <property type="molecule type" value="Genomic_DNA"/>
</dbReference>
<keyword evidence="10" id="KW-0472">Membrane</keyword>
<comment type="similarity">
    <text evidence="8">Belongs to the PPP phosphatase family.</text>
</comment>
<dbReference type="InterPro" id="IPR029052">
    <property type="entry name" value="Metallo-depent_PP-like"/>
</dbReference>
<evidence type="ECO:0000256" key="9">
    <source>
        <dbReference type="SAM" id="MobiDB-lite"/>
    </source>
</evidence>
<accession>A0A1I7S3L4</accession>
<dbReference type="eggNOG" id="KOG0374">
    <property type="taxonomic scope" value="Eukaryota"/>
</dbReference>
<dbReference type="WBParaSite" id="BXY_0759500.1">
    <property type="protein sequence ID" value="BXY_0759500.1"/>
    <property type="gene ID" value="BXY_0759500"/>
</dbReference>
<dbReference type="PANTHER" id="PTHR11668:SF300">
    <property type="entry name" value="SERINE_THREONINE-PROTEIN PHOSPHATASE"/>
    <property type="match status" value="1"/>
</dbReference>
<protein>
    <recommendedName>
        <fullName evidence="8">Serine/threonine-protein phosphatase</fullName>
        <ecNumber evidence="8">3.1.3.16</ecNumber>
    </recommendedName>
</protein>
<evidence type="ECO:0000313" key="13">
    <source>
        <dbReference type="Proteomes" id="UP000095284"/>
    </source>
</evidence>
<keyword evidence="10" id="KW-0812">Transmembrane</keyword>
<keyword evidence="3 8" id="KW-0378">Hydrolase</keyword>
<dbReference type="GO" id="GO:0005737">
    <property type="term" value="C:cytoplasm"/>
    <property type="evidence" value="ECO:0007669"/>
    <property type="project" value="TreeGrafter"/>
</dbReference>
<dbReference type="Gene3D" id="3.60.21.10">
    <property type="match status" value="1"/>
</dbReference>
<evidence type="ECO:0000313" key="15">
    <source>
        <dbReference type="WBParaSite" id="BXY_0759500.1"/>
    </source>
</evidence>
<dbReference type="GO" id="GO:0046872">
    <property type="term" value="F:metal ion binding"/>
    <property type="evidence" value="ECO:0007669"/>
    <property type="project" value="UniProtKB-KW"/>
</dbReference>
<dbReference type="AlphaFoldDB" id="A0A1I7S3L4"/>
<evidence type="ECO:0000256" key="1">
    <source>
        <dbReference type="ARBA" id="ARBA00001936"/>
    </source>
</evidence>
<dbReference type="PRINTS" id="PR00114">
    <property type="entry name" value="STPHPHTASE"/>
</dbReference>
<evidence type="ECO:0000259" key="11">
    <source>
        <dbReference type="PROSITE" id="PS00125"/>
    </source>
</evidence>
<comment type="catalytic activity">
    <reaction evidence="7 8">
        <text>O-phospho-L-threonyl-[protein] + H2O = L-threonyl-[protein] + phosphate</text>
        <dbReference type="Rhea" id="RHEA:47004"/>
        <dbReference type="Rhea" id="RHEA-COMP:11060"/>
        <dbReference type="Rhea" id="RHEA-COMP:11605"/>
        <dbReference type="ChEBI" id="CHEBI:15377"/>
        <dbReference type="ChEBI" id="CHEBI:30013"/>
        <dbReference type="ChEBI" id="CHEBI:43474"/>
        <dbReference type="ChEBI" id="CHEBI:61977"/>
        <dbReference type="EC" id="3.1.3.16"/>
    </reaction>
</comment>
<dbReference type="OrthoDB" id="1930084at2759"/>
<dbReference type="Proteomes" id="UP000582659">
    <property type="component" value="Unassembled WGS sequence"/>
</dbReference>
<feature type="region of interest" description="Disordered" evidence="9">
    <location>
        <begin position="1"/>
        <end position="34"/>
    </location>
</feature>
<keyword evidence="2" id="KW-0479">Metal-binding</keyword>
<dbReference type="EC" id="3.1.3.16" evidence="8"/>
<evidence type="ECO:0000256" key="6">
    <source>
        <dbReference type="ARBA" id="ARBA00047761"/>
    </source>
</evidence>
<dbReference type="CDD" id="cd00144">
    <property type="entry name" value="MPP_PPP_family"/>
    <property type="match status" value="1"/>
</dbReference>
<proteinExistence type="inferred from homology"/>
<dbReference type="Pfam" id="PF00149">
    <property type="entry name" value="Metallophos"/>
    <property type="match status" value="1"/>
</dbReference>
<evidence type="ECO:0000256" key="7">
    <source>
        <dbReference type="ARBA" id="ARBA00048336"/>
    </source>
</evidence>
<dbReference type="InterPro" id="IPR006186">
    <property type="entry name" value="Ser/Thr-sp_prot-phosphatase"/>
</dbReference>
<evidence type="ECO:0000256" key="2">
    <source>
        <dbReference type="ARBA" id="ARBA00022723"/>
    </source>
</evidence>
<keyword evidence="5" id="KW-0464">Manganese</keyword>
<comment type="catalytic activity">
    <reaction evidence="6">
        <text>O-phospho-L-seryl-[protein] + H2O = L-seryl-[protein] + phosphate</text>
        <dbReference type="Rhea" id="RHEA:20629"/>
        <dbReference type="Rhea" id="RHEA-COMP:9863"/>
        <dbReference type="Rhea" id="RHEA-COMP:11604"/>
        <dbReference type="ChEBI" id="CHEBI:15377"/>
        <dbReference type="ChEBI" id="CHEBI:29999"/>
        <dbReference type="ChEBI" id="CHEBI:43474"/>
        <dbReference type="ChEBI" id="CHEBI:83421"/>
        <dbReference type="EC" id="3.1.3.16"/>
    </reaction>
</comment>
<dbReference type="SMART" id="SM00156">
    <property type="entry name" value="PP2Ac"/>
    <property type="match status" value="1"/>
</dbReference>
<gene>
    <name evidence="12" type="ORF">BXYJ_LOCUS9401</name>
</gene>
<dbReference type="SUPFAM" id="SSF56300">
    <property type="entry name" value="Metallo-dependent phosphatases"/>
    <property type="match status" value="1"/>
</dbReference>
<keyword evidence="14" id="KW-1185">Reference proteome</keyword>
<dbReference type="GO" id="GO:0004722">
    <property type="term" value="F:protein serine/threonine phosphatase activity"/>
    <property type="evidence" value="ECO:0007669"/>
    <property type="project" value="UniProtKB-EC"/>
</dbReference>
<dbReference type="PROSITE" id="PS00125">
    <property type="entry name" value="SER_THR_PHOSPHATASE"/>
    <property type="match status" value="1"/>
</dbReference>
<dbReference type="GO" id="GO:0005634">
    <property type="term" value="C:nucleus"/>
    <property type="evidence" value="ECO:0007669"/>
    <property type="project" value="TreeGrafter"/>
</dbReference>
<keyword evidence="10" id="KW-1133">Transmembrane helix</keyword>
<name>A0A1I7S3L4_BURXY</name>
<evidence type="ECO:0000256" key="4">
    <source>
        <dbReference type="ARBA" id="ARBA00022912"/>
    </source>
</evidence>
<dbReference type="SMR" id="A0A1I7S3L4"/>
<feature type="compositionally biased region" description="Basic and acidic residues" evidence="9">
    <location>
        <begin position="1"/>
        <end position="23"/>
    </location>
</feature>
<evidence type="ECO:0000256" key="10">
    <source>
        <dbReference type="SAM" id="Phobius"/>
    </source>
</evidence>
<dbReference type="Proteomes" id="UP000095284">
    <property type="component" value="Unplaced"/>
</dbReference>
<feature type="domain" description="Serine/threonine specific protein phosphatases" evidence="11">
    <location>
        <begin position="157"/>
        <end position="162"/>
    </location>
</feature>